<proteinExistence type="predicted"/>
<dbReference type="Proteomes" id="UP000007819">
    <property type="component" value="Chromosome A2"/>
</dbReference>
<dbReference type="PANTHER" id="PTHR12652">
    <property type="entry name" value="PEROXISOMAL BIOGENESIS FACTOR 11"/>
    <property type="match status" value="1"/>
</dbReference>
<evidence type="ECO:0000256" key="5">
    <source>
        <dbReference type="SAM" id="Phobius"/>
    </source>
</evidence>
<dbReference type="InterPro" id="IPR008733">
    <property type="entry name" value="PEX11"/>
</dbReference>
<comment type="subcellular location">
    <subcellularLocation>
        <location evidence="4">Peroxisome membrane</location>
    </subcellularLocation>
</comment>
<reference evidence="6" key="2">
    <citation type="submission" date="2022-06" db="UniProtKB">
        <authorList>
            <consortium name="EnsemblMetazoa"/>
        </authorList>
    </citation>
    <scope>IDENTIFICATION</scope>
</reference>
<keyword evidence="7" id="KW-1185">Reference proteome</keyword>
<keyword evidence="2 5" id="KW-0472">Membrane</keyword>
<evidence type="ECO:0000313" key="6">
    <source>
        <dbReference type="EnsemblMetazoa" id="XP_029344867.1"/>
    </source>
</evidence>
<sequence length="241" mass="28034">METEGLKMKPHKKDIDSRKFLIFWLRFVQYGSKTTWHYMEKNDFDVKSIKKFKQLEQSLAAFRKVLRFGRFVDSLHTALRTVNHSDKTIRYCVTFSKIAHSLYLFCDHCLWLNRNNFLQINAPRWGQAGNRYWLLSIIMNLVRDVVELNNLFKAILKKKILNTLNRKVAPKDVFTGEAVQFVRSHKDLLIDTVKNSCDIMLPLSNLGFVRLSPGTIGVVGMISSVLSLYTLVDQKAKLPYT</sequence>
<dbReference type="GO" id="GO:0016559">
    <property type="term" value="P:peroxisome fission"/>
    <property type="evidence" value="ECO:0007669"/>
    <property type="project" value="InterPro"/>
</dbReference>
<feature type="transmembrane region" description="Helical" evidence="5">
    <location>
        <begin position="211"/>
        <end position="232"/>
    </location>
</feature>
<protein>
    <recommendedName>
        <fullName evidence="8">Peroxisomal membrane protein 11B</fullName>
    </recommendedName>
</protein>
<dbReference type="AlphaFoldDB" id="A0A8R2JRV4"/>
<evidence type="ECO:0000256" key="3">
    <source>
        <dbReference type="ARBA" id="ARBA00023140"/>
    </source>
</evidence>
<dbReference type="Pfam" id="PF05648">
    <property type="entry name" value="PEX11"/>
    <property type="match status" value="1"/>
</dbReference>
<evidence type="ECO:0000256" key="4">
    <source>
        <dbReference type="ARBA" id="ARBA00046271"/>
    </source>
</evidence>
<accession>A0A8R2JRV4</accession>
<keyword evidence="5" id="KW-0812">Transmembrane</keyword>
<dbReference type="EnsemblMetazoa" id="XM_029489007.1">
    <property type="protein sequence ID" value="XP_029344867.1"/>
    <property type="gene ID" value="LOC100159729"/>
</dbReference>
<dbReference type="GO" id="GO:0005778">
    <property type="term" value="C:peroxisomal membrane"/>
    <property type="evidence" value="ECO:0007669"/>
    <property type="project" value="UniProtKB-SubCell"/>
</dbReference>
<keyword evidence="1" id="KW-0962">Peroxisome biogenesis</keyword>
<keyword evidence="3" id="KW-0576">Peroxisome</keyword>
<dbReference type="OrthoDB" id="411017at2759"/>
<reference evidence="7" key="1">
    <citation type="submission" date="2010-06" db="EMBL/GenBank/DDBJ databases">
        <authorList>
            <person name="Jiang H."/>
            <person name="Abraham K."/>
            <person name="Ali S."/>
            <person name="Alsbrooks S.L."/>
            <person name="Anim B.N."/>
            <person name="Anosike U.S."/>
            <person name="Attaway T."/>
            <person name="Bandaranaike D.P."/>
            <person name="Battles P.K."/>
            <person name="Bell S.N."/>
            <person name="Bell A.V."/>
            <person name="Beltran B."/>
            <person name="Bickham C."/>
            <person name="Bustamante Y."/>
            <person name="Caleb T."/>
            <person name="Canada A."/>
            <person name="Cardenas V."/>
            <person name="Carter K."/>
            <person name="Chacko J."/>
            <person name="Chandrabose M.N."/>
            <person name="Chavez D."/>
            <person name="Chavez A."/>
            <person name="Chen L."/>
            <person name="Chu H.-S."/>
            <person name="Claassen K.J."/>
            <person name="Cockrell R."/>
            <person name="Collins M."/>
            <person name="Cooper J.A."/>
            <person name="Cree A."/>
            <person name="Curry S.M."/>
            <person name="Da Y."/>
            <person name="Dao M.D."/>
            <person name="Das B."/>
            <person name="Davila M.-L."/>
            <person name="Davy-Carroll L."/>
            <person name="Denson S."/>
            <person name="Dinh H."/>
            <person name="Ebong V.E."/>
            <person name="Edwards J.R."/>
            <person name="Egan A."/>
            <person name="El-Daye J."/>
            <person name="Escobedo L."/>
            <person name="Fernandez S."/>
            <person name="Fernando P.R."/>
            <person name="Flagg N."/>
            <person name="Forbes L.D."/>
            <person name="Fowler R.G."/>
            <person name="Fu Q."/>
            <person name="Gabisi R.A."/>
            <person name="Ganer J."/>
            <person name="Garbino Pronczuk A."/>
            <person name="Garcia R.M."/>
            <person name="Garner T."/>
            <person name="Garrett T.E."/>
            <person name="Gonzalez D.A."/>
            <person name="Hamid H."/>
            <person name="Hawkins E.S."/>
            <person name="Hirani K."/>
            <person name="Hogues M.E."/>
            <person name="Hollins B."/>
            <person name="Hsiao C.-H."/>
            <person name="Jabil R."/>
            <person name="James M.L."/>
            <person name="Jhangiani S.N."/>
            <person name="Johnson B."/>
            <person name="Johnson Q."/>
            <person name="Joshi V."/>
            <person name="Kalu J.B."/>
            <person name="Kam C."/>
            <person name="Kashfia A."/>
            <person name="Keebler J."/>
            <person name="Kisamo H."/>
            <person name="Kovar C.L."/>
            <person name="Lago L.A."/>
            <person name="Lai C.-Y."/>
            <person name="Laidlaw J."/>
            <person name="Lara F."/>
            <person name="Le T.-K."/>
            <person name="Lee S.L."/>
            <person name="Legall F.H."/>
            <person name="Lemon S.J."/>
            <person name="Lewis L.R."/>
            <person name="Li B."/>
            <person name="Liu Y."/>
            <person name="Liu Y.-S."/>
            <person name="Lopez J."/>
            <person name="Lozado R.J."/>
            <person name="Lu J."/>
            <person name="Madu R.C."/>
            <person name="Maheshwari M."/>
            <person name="Maheshwari R."/>
            <person name="Malloy K."/>
            <person name="Martinez E."/>
            <person name="Mathew T."/>
            <person name="Mercado I.C."/>
            <person name="Mercado C."/>
            <person name="Meyer B."/>
            <person name="Montgomery K."/>
            <person name="Morgan M.B."/>
            <person name="Munidasa M."/>
            <person name="Nazareth L.V."/>
            <person name="Nelson J."/>
            <person name="Ng B.M."/>
            <person name="Nguyen N.B."/>
            <person name="Nguyen P.Q."/>
            <person name="Nguyen T."/>
            <person name="Obregon M."/>
            <person name="Okwuonu G.O."/>
            <person name="Onwere C.G."/>
            <person name="Orozco G."/>
            <person name="Parra A."/>
            <person name="Patel S."/>
            <person name="Patil S."/>
            <person name="Perez A."/>
            <person name="Perez Y."/>
            <person name="Pham C."/>
            <person name="Primus E.L."/>
            <person name="Pu L.-L."/>
            <person name="Puazo M."/>
            <person name="Qin X."/>
            <person name="Quiroz J.B."/>
            <person name="Reese J."/>
            <person name="Richards S."/>
            <person name="Rives C.M."/>
            <person name="Robberts R."/>
            <person name="Ruiz S.J."/>
            <person name="Ruiz M.J."/>
            <person name="Santibanez J."/>
            <person name="Schneider B.W."/>
            <person name="Sisson I."/>
            <person name="Smith M."/>
            <person name="Sodergren E."/>
            <person name="Song X.-Z."/>
            <person name="Song B.B."/>
            <person name="Summersgill H."/>
            <person name="Thelus R."/>
            <person name="Thornton R.D."/>
            <person name="Trejos Z.Y."/>
            <person name="Usmani K."/>
            <person name="Vattathil S."/>
            <person name="Villasana D."/>
            <person name="Walker D.L."/>
            <person name="Wang S."/>
            <person name="Wang K."/>
            <person name="White C.S."/>
            <person name="Williams A.C."/>
            <person name="Williamson J."/>
            <person name="Wilson K."/>
            <person name="Woghiren I.O."/>
            <person name="Woodworth J.R."/>
            <person name="Worley K.C."/>
            <person name="Wright R.A."/>
            <person name="Wu W."/>
            <person name="Young L."/>
            <person name="Zhang L."/>
            <person name="Zhang J."/>
            <person name="Zhu Y."/>
            <person name="Muzny D.M."/>
            <person name="Weinstock G."/>
            <person name="Gibbs R.A."/>
        </authorList>
    </citation>
    <scope>NUCLEOTIDE SEQUENCE [LARGE SCALE GENOMIC DNA]</scope>
    <source>
        <strain evidence="7">LSR1</strain>
    </source>
</reference>
<keyword evidence="5" id="KW-1133">Transmembrane helix</keyword>
<evidence type="ECO:0000256" key="2">
    <source>
        <dbReference type="ARBA" id="ARBA00023136"/>
    </source>
</evidence>
<dbReference type="PANTHER" id="PTHR12652:SF50">
    <property type="entry name" value="PEROXIN 11"/>
    <property type="match status" value="1"/>
</dbReference>
<organism evidence="6 7">
    <name type="scientific">Acyrthosiphon pisum</name>
    <name type="common">Pea aphid</name>
    <dbReference type="NCBI Taxonomy" id="7029"/>
    <lineage>
        <taxon>Eukaryota</taxon>
        <taxon>Metazoa</taxon>
        <taxon>Ecdysozoa</taxon>
        <taxon>Arthropoda</taxon>
        <taxon>Hexapoda</taxon>
        <taxon>Insecta</taxon>
        <taxon>Pterygota</taxon>
        <taxon>Neoptera</taxon>
        <taxon>Paraneoptera</taxon>
        <taxon>Hemiptera</taxon>
        <taxon>Sternorrhyncha</taxon>
        <taxon>Aphidomorpha</taxon>
        <taxon>Aphidoidea</taxon>
        <taxon>Aphididae</taxon>
        <taxon>Macrosiphini</taxon>
        <taxon>Acyrthosiphon</taxon>
    </lineage>
</organism>
<evidence type="ECO:0008006" key="8">
    <source>
        <dbReference type="Google" id="ProtNLM"/>
    </source>
</evidence>
<name>A0A8R2JRV4_ACYPI</name>
<evidence type="ECO:0000256" key="1">
    <source>
        <dbReference type="ARBA" id="ARBA00022593"/>
    </source>
</evidence>
<evidence type="ECO:0000313" key="7">
    <source>
        <dbReference type="Proteomes" id="UP000007819"/>
    </source>
</evidence>